<dbReference type="WBParaSite" id="nRc.2.0.1.t39014-RA">
    <property type="protein sequence ID" value="nRc.2.0.1.t39014-RA"/>
    <property type="gene ID" value="nRc.2.0.1.g39014"/>
</dbReference>
<dbReference type="Proteomes" id="UP000887565">
    <property type="component" value="Unplaced"/>
</dbReference>
<reference evidence="2" key="1">
    <citation type="submission" date="2022-11" db="UniProtKB">
        <authorList>
            <consortium name="WormBaseParasite"/>
        </authorList>
    </citation>
    <scope>IDENTIFICATION</scope>
</reference>
<keyword evidence="1" id="KW-1185">Reference proteome</keyword>
<proteinExistence type="predicted"/>
<sequence>MTLLKLEEHPTLKGCFVFASRNEDVYFVLQRGGKLRIVSDSLTNQSLNVQDLLCFNYKQTLTTPEYPYGCNESTFLIHKSNQDIIRNLGDTPTSSSIH</sequence>
<evidence type="ECO:0000313" key="2">
    <source>
        <dbReference type="WBParaSite" id="nRc.2.0.1.t39014-RA"/>
    </source>
</evidence>
<dbReference type="AlphaFoldDB" id="A0A915KJS9"/>
<protein>
    <submittedName>
        <fullName evidence="2">Uncharacterized protein</fullName>
    </submittedName>
</protein>
<name>A0A915KJS9_ROMCU</name>
<organism evidence="1 2">
    <name type="scientific">Romanomermis culicivorax</name>
    <name type="common">Nematode worm</name>
    <dbReference type="NCBI Taxonomy" id="13658"/>
    <lineage>
        <taxon>Eukaryota</taxon>
        <taxon>Metazoa</taxon>
        <taxon>Ecdysozoa</taxon>
        <taxon>Nematoda</taxon>
        <taxon>Enoplea</taxon>
        <taxon>Dorylaimia</taxon>
        <taxon>Mermithida</taxon>
        <taxon>Mermithoidea</taxon>
        <taxon>Mermithidae</taxon>
        <taxon>Romanomermis</taxon>
    </lineage>
</organism>
<evidence type="ECO:0000313" key="1">
    <source>
        <dbReference type="Proteomes" id="UP000887565"/>
    </source>
</evidence>
<accession>A0A915KJS9</accession>